<dbReference type="InterPro" id="IPR000859">
    <property type="entry name" value="CUB_dom"/>
</dbReference>
<protein>
    <recommendedName>
        <fullName evidence="4">Right handed beta helix domain-containing protein</fullName>
    </recommendedName>
</protein>
<dbReference type="InterPro" id="IPR035914">
    <property type="entry name" value="Sperma_CUB_dom_sf"/>
</dbReference>
<dbReference type="PANTHER" id="PTHR11319:SF35">
    <property type="entry name" value="OUTER MEMBRANE PROTEIN PMPC-RELATED"/>
    <property type="match status" value="1"/>
</dbReference>
<proteinExistence type="predicted"/>
<dbReference type="SUPFAM" id="SSF49854">
    <property type="entry name" value="Spermadhesin, CUB domain"/>
    <property type="match status" value="1"/>
</dbReference>
<dbReference type="PaxDb" id="2903-EOD06757"/>
<reference evidence="3" key="1">
    <citation type="journal article" date="2013" name="Nature">
        <title>Pan genome of the phytoplankton Emiliania underpins its global distribution.</title>
        <authorList>
            <person name="Read B.A."/>
            <person name="Kegel J."/>
            <person name="Klute M.J."/>
            <person name="Kuo A."/>
            <person name="Lefebvre S.C."/>
            <person name="Maumus F."/>
            <person name="Mayer C."/>
            <person name="Miller J."/>
            <person name="Monier A."/>
            <person name="Salamov A."/>
            <person name="Young J."/>
            <person name="Aguilar M."/>
            <person name="Claverie J.M."/>
            <person name="Frickenhaus S."/>
            <person name="Gonzalez K."/>
            <person name="Herman E.K."/>
            <person name="Lin Y.C."/>
            <person name="Napier J."/>
            <person name="Ogata H."/>
            <person name="Sarno A.F."/>
            <person name="Shmutz J."/>
            <person name="Schroeder D."/>
            <person name="de Vargas C."/>
            <person name="Verret F."/>
            <person name="von Dassow P."/>
            <person name="Valentin K."/>
            <person name="Van de Peer Y."/>
            <person name="Wheeler G."/>
            <person name="Dacks J.B."/>
            <person name="Delwiche C.F."/>
            <person name="Dyhrman S.T."/>
            <person name="Glockner G."/>
            <person name="John U."/>
            <person name="Richards T."/>
            <person name="Worden A.Z."/>
            <person name="Zhang X."/>
            <person name="Grigoriev I.V."/>
            <person name="Allen A.E."/>
            <person name="Bidle K."/>
            <person name="Borodovsky M."/>
            <person name="Bowler C."/>
            <person name="Brownlee C."/>
            <person name="Cock J.M."/>
            <person name="Elias M."/>
            <person name="Gladyshev V.N."/>
            <person name="Groth M."/>
            <person name="Guda C."/>
            <person name="Hadaegh A."/>
            <person name="Iglesias-Rodriguez M.D."/>
            <person name="Jenkins J."/>
            <person name="Jones B.M."/>
            <person name="Lawson T."/>
            <person name="Leese F."/>
            <person name="Lindquist E."/>
            <person name="Lobanov A."/>
            <person name="Lomsadze A."/>
            <person name="Malik S.B."/>
            <person name="Marsh M.E."/>
            <person name="Mackinder L."/>
            <person name="Mock T."/>
            <person name="Mueller-Roeber B."/>
            <person name="Pagarete A."/>
            <person name="Parker M."/>
            <person name="Probert I."/>
            <person name="Quesneville H."/>
            <person name="Raines C."/>
            <person name="Rensing S.A."/>
            <person name="Riano-Pachon D.M."/>
            <person name="Richier S."/>
            <person name="Rokitta S."/>
            <person name="Shiraiwa Y."/>
            <person name="Soanes D.M."/>
            <person name="van der Giezen M."/>
            <person name="Wahlund T.M."/>
            <person name="Williams B."/>
            <person name="Wilson W."/>
            <person name="Wolfe G."/>
            <person name="Wurch L.L."/>
        </authorList>
    </citation>
    <scope>NUCLEOTIDE SEQUENCE</scope>
</reference>
<dbReference type="Gene3D" id="2.160.20.10">
    <property type="entry name" value="Single-stranded right-handed beta-helix, Pectin lyase-like"/>
    <property type="match status" value="1"/>
</dbReference>
<dbReference type="Proteomes" id="UP000013827">
    <property type="component" value="Unassembled WGS sequence"/>
</dbReference>
<dbReference type="InterPro" id="IPR011050">
    <property type="entry name" value="Pectin_lyase_fold/virulence"/>
</dbReference>
<dbReference type="EnsemblProtists" id="EOD06757">
    <property type="protein sequence ID" value="EOD06757"/>
    <property type="gene ID" value="EMIHUDRAFT_218810"/>
</dbReference>
<accession>A0A0D3I672</accession>
<evidence type="ECO:0000313" key="3">
    <source>
        <dbReference type="Proteomes" id="UP000013827"/>
    </source>
</evidence>
<organism evidence="2 3">
    <name type="scientific">Emiliania huxleyi (strain CCMP1516)</name>
    <dbReference type="NCBI Taxonomy" id="280463"/>
    <lineage>
        <taxon>Eukaryota</taxon>
        <taxon>Haptista</taxon>
        <taxon>Haptophyta</taxon>
        <taxon>Prymnesiophyceae</taxon>
        <taxon>Isochrysidales</taxon>
        <taxon>Noelaerhabdaceae</taxon>
        <taxon>Emiliania</taxon>
    </lineage>
</organism>
<reference evidence="2" key="2">
    <citation type="submission" date="2024-10" db="UniProtKB">
        <authorList>
            <consortium name="EnsemblProtists"/>
        </authorList>
    </citation>
    <scope>IDENTIFICATION</scope>
</reference>
<dbReference type="Gene3D" id="2.60.120.290">
    <property type="entry name" value="Spermadhesin, CUB domain"/>
    <property type="match status" value="1"/>
</dbReference>
<dbReference type="GeneID" id="17252974"/>
<dbReference type="PANTHER" id="PTHR11319">
    <property type="entry name" value="G PROTEIN-COUPLED RECEPTOR-RELATED"/>
    <property type="match status" value="1"/>
</dbReference>
<dbReference type="RefSeq" id="XP_005759186.1">
    <property type="nucleotide sequence ID" value="XM_005759129.1"/>
</dbReference>
<dbReference type="AlphaFoldDB" id="A0A0D3I672"/>
<name>A0A0D3I672_EMIH1</name>
<keyword evidence="1" id="KW-1015">Disulfide bond</keyword>
<evidence type="ECO:0000313" key="2">
    <source>
        <dbReference type="EnsemblProtists" id="EOD06757"/>
    </source>
</evidence>
<dbReference type="CDD" id="cd00041">
    <property type="entry name" value="CUB"/>
    <property type="match status" value="1"/>
</dbReference>
<evidence type="ECO:0000256" key="1">
    <source>
        <dbReference type="ARBA" id="ARBA00023157"/>
    </source>
</evidence>
<dbReference type="HOGENOM" id="CLU_029504_0_0_1"/>
<evidence type="ECO:0008006" key="4">
    <source>
        <dbReference type="Google" id="ProtNLM"/>
    </source>
</evidence>
<dbReference type="KEGG" id="ehx:EMIHUDRAFT_218810"/>
<keyword evidence="3" id="KW-1185">Reference proteome</keyword>
<dbReference type="InterPro" id="IPR012334">
    <property type="entry name" value="Pectin_lyas_fold"/>
</dbReference>
<dbReference type="SUPFAM" id="SSF51126">
    <property type="entry name" value="Pectin lyase-like"/>
    <property type="match status" value="1"/>
</dbReference>
<sequence length="569" mass="58609">MAPALAVDKWGTNGFIAKLPPAGVLTGFWKDDQGHSTKLETDAPTLALAASASRKPNEAAELLLHQDVLGGGGALFGARPDAAGAAIVGDGSLADSTVNSLGVTCGGGGAPVWCAEPPQQPLAELCVSEDPIEASGSTRSETVCTTATAHSKIAAEVTDTKADCTYATAHSNVEIGIGKTYPTTSMKLNIGAYAELAPLFDETSGATKIGDPSLEESFTTATPLSEIDVASLLFLHPCAAVLALLLAACLEPLLRGQVKKKRGVWGTPAAPPVNVSSPCSLTDGGWCAASPNYPNSYGNSEECTISGVPPVGLEVIGFDVEAYGCRYDYLTVNGTKYCGTSGPSGAVAEDGVIEWRSDGYEDATSTPADVSVYLPPSAHFKLSRQISCTSNIKVTVASSGEGATLDGQEETALFYLSGGCSLTLRGLTLVNGWAGSGGVVYAYGAGAVEIIDSKMKDCSAEYGGVVYTRDSGAVSITRSNVEGCSASYRGGVVYAAYSESLSIAGVDFINNSASTGSVLYLLNHEQTSISNASFTGNDGVTIQTENSEIDWDCRLGSWMPTKGAFEGDF</sequence>